<dbReference type="KEGG" id="salq:SYNTR_2011"/>
<reference evidence="2" key="1">
    <citation type="journal article" date="2019" name="Microbiology">
        <title>Complete Genome Sequence of an Uncultured Bacterium of the Candidate Phylum Bipolaricaulota.</title>
        <authorList>
            <person name="Kadnikov V.V."/>
            <person name="Mardanov A.V."/>
            <person name="Beletsky A.V."/>
            <person name="Frank Y.A."/>
            <person name="Karnachuk O.V."/>
            <person name="Ravin N.V."/>
        </authorList>
    </citation>
    <scope>NUCLEOTIDE SEQUENCE [LARGE SCALE GENOMIC DNA]</scope>
</reference>
<keyword evidence="2" id="KW-1185">Reference proteome</keyword>
<dbReference type="InterPro" id="IPR007169">
    <property type="entry name" value="RemA-like"/>
</dbReference>
<dbReference type="AlphaFoldDB" id="A0A6I6DDE6"/>
<gene>
    <name evidence="1" type="ORF">SYNTR_2011</name>
</gene>
<name>A0A6I6DDE6_9FIRM</name>
<proteinExistence type="predicted"/>
<organism evidence="1 2">
    <name type="scientific">Candidatus Syntrophocurvum alkaliphilum</name>
    <dbReference type="NCBI Taxonomy" id="2293317"/>
    <lineage>
        <taxon>Bacteria</taxon>
        <taxon>Bacillati</taxon>
        <taxon>Bacillota</taxon>
        <taxon>Clostridia</taxon>
        <taxon>Eubacteriales</taxon>
        <taxon>Syntrophomonadaceae</taxon>
        <taxon>Candidatus Syntrophocurvum</taxon>
    </lineage>
</organism>
<dbReference type="EMBL" id="CP046457">
    <property type="protein sequence ID" value="QGU00605.1"/>
    <property type="molecule type" value="Genomic_DNA"/>
</dbReference>
<dbReference type="NCBIfam" id="NF046065">
    <property type="entry name" value="MtxRegRemB"/>
    <property type="match status" value="1"/>
</dbReference>
<dbReference type="Proteomes" id="UP000426444">
    <property type="component" value="Chromosome"/>
</dbReference>
<dbReference type="OrthoDB" id="9811390at2"/>
<accession>A0A6I6DDE6</accession>
<sequence length="89" mass="10049">MYIHLGNDYVISAKGIIAILNIEPPVSEDVLDIIEIARDKKNIINISSNNKEKALVICDDKIYMSPISSFTLCKRVFKYDKEGVDFGQI</sequence>
<protein>
    <submittedName>
        <fullName evidence="1">OrfX</fullName>
    </submittedName>
</protein>
<dbReference type="Pfam" id="PF04025">
    <property type="entry name" value="RemA-like"/>
    <property type="match status" value="1"/>
</dbReference>
<evidence type="ECO:0000313" key="1">
    <source>
        <dbReference type="EMBL" id="QGU00605.1"/>
    </source>
</evidence>
<dbReference type="RefSeq" id="WP_156204369.1">
    <property type="nucleotide sequence ID" value="NZ_CP046457.1"/>
</dbReference>
<evidence type="ECO:0000313" key="2">
    <source>
        <dbReference type="Proteomes" id="UP000426444"/>
    </source>
</evidence>